<keyword evidence="1" id="KW-0732">Signal</keyword>
<feature type="signal peptide" evidence="1">
    <location>
        <begin position="1"/>
        <end position="19"/>
    </location>
</feature>
<dbReference type="PROSITE" id="PS51257">
    <property type="entry name" value="PROKAR_LIPOPROTEIN"/>
    <property type="match status" value="1"/>
</dbReference>
<evidence type="ECO:0008006" key="4">
    <source>
        <dbReference type="Google" id="ProtNLM"/>
    </source>
</evidence>
<dbReference type="RefSeq" id="WP_143372709.1">
    <property type="nucleotide sequence ID" value="NZ_VJVZ01000004.1"/>
</dbReference>
<dbReference type="AlphaFoldDB" id="A0A552V3W3"/>
<dbReference type="Proteomes" id="UP000320643">
    <property type="component" value="Unassembled WGS sequence"/>
</dbReference>
<gene>
    <name evidence="2" type="ORF">FMM05_07395</name>
</gene>
<feature type="chain" id="PRO_5021931284" description="Lipoprotein" evidence="1">
    <location>
        <begin position="20"/>
        <end position="242"/>
    </location>
</feature>
<name>A0A552V3W3_9FLAO</name>
<accession>A0A552V3W3</accession>
<protein>
    <recommendedName>
        <fullName evidence="4">Lipoprotein</fullName>
    </recommendedName>
</protein>
<sequence length="242" mass="26425">MKSLMVPVLGLLLAFFATSCNFTENITVNPDGSGMATINMDASQLMALGAGQMGEAANKKIDSTITFKEVFAAKKDSIAKLPKAEQDRLKALENLSLKVLMNAEEGQLNVDIIDNFKKIGDVTDVMKNFRELAGTGDAKKAEALSFLNNHSVVSYAYDGKTFKRNVVPDKTAAPVSDSLNMYKPMMEGSTYTLKYKFPKKVAKVSNPAAIIGADKKTVSITYDLVEYLENPTQLGLQVEFEK</sequence>
<evidence type="ECO:0000313" key="3">
    <source>
        <dbReference type="Proteomes" id="UP000320643"/>
    </source>
</evidence>
<dbReference type="EMBL" id="VJVZ01000004">
    <property type="protein sequence ID" value="TRW25127.1"/>
    <property type="molecule type" value="Genomic_DNA"/>
</dbReference>
<dbReference type="OrthoDB" id="978531at2"/>
<evidence type="ECO:0000313" key="2">
    <source>
        <dbReference type="EMBL" id="TRW25127.1"/>
    </source>
</evidence>
<keyword evidence="3" id="KW-1185">Reference proteome</keyword>
<comment type="caution">
    <text evidence="2">The sequence shown here is derived from an EMBL/GenBank/DDBJ whole genome shotgun (WGS) entry which is preliminary data.</text>
</comment>
<organism evidence="2 3">
    <name type="scientific">Flavobacterium zepuense</name>
    <dbReference type="NCBI Taxonomy" id="2593302"/>
    <lineage>
        <taxon>Bacteria</taxon>
        <taxon>Pseudomonadati</taxon>
        <taxon>Bacteroidota</taxon>
        <taxon>Flavobacteriia</taxon>
        <taxon>Flavobacteriales</taxon>
        <taxon>Flavobacteriaceae</taxon>
        <taxon>Flavobacterium</taxon>
    </lineage>
</organism>
<evidence type="ECO:0000256" key="1">
    <source>
        <dbReference type="SAM" id="SignalP"/>
    </source>
</evidence>
<reference evidence="2 3" key="1">
    <citation type="submission" date="2019-07" db="EMBL/GenBank/DDBJ databases">
        <title>Flavobacterium sp. nov., isolated from glacier ice.</title>
        <authorList>
            <person name="Liu Q."/>
            <person name="Xin Y.-H."/>
        </authorList>
    </citation>
    <scope>NUCLEOTIDE SEQUENCE [LARGE SCALE GENOMIC DNA]</scope>
    <source>
        <strain evidence="2 3">ZT4R6</strain>
    </source>
</reference>
<proteinExistence type="predicted"/>